<feature type="transmembrane region" description="Helical" evidence="2">
    <location>
        <begin position="219"/>
        <end position="241"/>
    </location>
</feature>
<evidence type="ECO:0000256" key="2">
    <source>
        <dbReference type="SAM" id="Phobius"/>
    </source>
</evidence>
<keyword evidence="2" id="KW-0472">Membrane</keyword>
<keyword evidence="2" id="KW-1133">Transmembrane helix</keyword>
<name>A0A7T1B0D7_9STAP</name>
<feature type="region of interest" description="Disordered" evidence="1">
    <location>
        <begin position="349"/>
        <end position="388"/>
    </location>
</feature>
<keyword evidence="4" id="KW-1185">Reference proteome</keyword>
<protein>
    <recommendedName>
        <fullName evidence="5">5,10-methylene-tetrahydrofolate dehydrogenase</fullName>
    </recommendedName>
</protein>
<evidence type="ECO:0000256" key="1">
    <source>
        <dbReference type="SAM" id="MobiDB-lite"/>
    </source>
</evidence>
<keyword evidence="2" id="KW-0812">Transmembrane</keyword>
<organism evidence="3 4">
    <name type="scientific">Staphylococcus lloydii</name>
    <dbReference type="NCBI Taxonomy" id="2781774"/>
    <lineage>
        <taxon>Bacteria</taxon>
        <taxon>Bacillati</taxon>
        <taxon>Bacillota</taxon>
        <taxon>Bacilli</taxon>
        <taxon>Bacillales</taxon>
        <taxon>Staphylococcaceae</taxon>
        <taxon>Staphylococcus</taxon>
    </lineage>
</organism>
<feature type="compositionally biased region" description="Basic and acidic residues" evidence="1">
    <location>
        <begin position="353"/>
        <end position="388"/>
    </location>
</feature>
<dbReference type="RefSeq" id="WP_195719108.1">
    <property type="nucleotide sequence ID" value="NZ_CP064056.1"/>
</dbReference>
<evidence type="ECO:0000313" key="3">
    <source>
        <dbReference type="EMBL" id="QPM75448.1"/>
    </source>
</evidence>
<feature type="transmembrane region" description="Helical" evidence="2">
    <location>
        <begin position="312"/>
        <end position="333"/>
    </location>
</feature>
<accession>A0A7T1B0D7</accession>
<dbReference type="Proteomes" id="UP000594455">
    <property type="component" value="Chromosome"/>
</dbReference>
<dbReference type="EMBL" id="CP064056">
    <property type="protein sequence ID" value="QPM75448.1"/>
    <property type="molecule type" value="Genomic_DNA"/>
</dbReference>
<reference evidence="3 4" key="1">
    <citation type="submission" date="2020-10" db="EMBL/GenBank/DDBJ databases">
        <title>Closed genome sequences of Staphylococcus lloydii sp. nov. and Staphylococcus durrellii sp. nov. Isolated from Captive Fruit Bats (Pteropus livingstonii).</title>
        <authorList>
            <person name="Fountain K."/>
        </authorList>
    </citation>
    <scope>NUCLEOTIDE SEQUENCE [LARGE SCALE GENOMIC DNA]</scope>
    <source>
        <strain evidence="3 4">23_2_7_LY</strain>
    </source>
</reference>
<evidence type="ECO:0000313" key="4">
    <source>
        <dbReference type="Proteomes" id="UP000594455"/>
    </source>
</evidence>
<feature type="transmembrane region" description="Helical" evidence="2">
    <location>
        <begin position="261"/>
        <end position="292"/>
    </location>
</feature>
<gene>
    <name evidence="3" type="ORF">ISP08_01575</name>
</gene>
<sequence>MEDIKIGLIVAPDMPEKLTYKCLDALQQQLKKLLPDIDCIFDIETDSVTGSAEYVHECIDYAYRRKNEKKWDFSICITDLPSFSNSKAVLADVSTDNQTSLISIPPLGVYRLKHKFVHALSDIVYYLYNVSINEATELTFNHLAVGNIKQVDPKDHNSTNERYILNSTIIGSIKTVLGMTYANQPWKAIGAFKKIISLGFATGTYVSIFPTPWKLSIDFSILRFIILMFIAVIGMVAWLIYSHHFWEKPSTKNQRKYRYAYNLTTLLTLISLTVFNYIILFLFLFISVMLFVPDELFQLWGQADGDTSFSNYLRLTWFITSVGLLAGALGSVLEGDEKMKELTYSSRQFARSQKIDERLKKEEASSSYKEREDQHDGQVQSHKEGSKQ</sequence>
<proteinExistence type="predicted"/>
<dbReference type="AlphaFoldDB" id="A0A7T1B0D7"/>
<dbReference type="KEGG" id="sllo:ISP08_01575"/>
<evidence type="ECO:0008006" key="5">
    <source>
        <dbReference type="Google" id="ProtNLM"/>
    </source>
</evidence>